<reference evidence="3" key="2">
    <citation type="submission" date="2023-03" db="EMBL/GenBank/DDBJ databases">
        <authorList>
            <person name="Inwood S.N."/>
            <person name="Skelly J.G."/>
            <person name="Guhlin J."/>
            <person name="Harrop T.W.R."/>
            <person name="Goldson S.G."/>
            <person name="Dearden P.K."/>
        </authorList>
    </citation>
    <scope>NUCLEOTIDE SEQUENCE</scope>
    <source>
        <strain evidence="3">Irish</strain>
        <tissue evidence="3">Whole body</tissue>
    </source>
</reference>
<evidence type="ECO:0000313" key="3">
    <source>
        <dbReference type="EMBL" id="KAK0157925.1"/>
    </source>
</evidence>
<feature type="coiled-coil region" evidence="1">
    <location>
        <begin position="1586"/>
        <end position="1620"/>
    </location>
</feature>
<feature type="region of interest" description="Disordered" evidence="2">
    <location>
        <begin position="2409"/>
        <end position="2433"/>
    </location>
</feature>
<dbReference type="Proteomes" id="UP001168990">
    <property type="component" value="Unassembled WGS sequence"/>
</dbReference>
<feature type="region of interest" description="Disordered" evidence="2">
    <location>
        <begin position="1629"/>
        <end position="1649"/>
    </location>
</feature>
<feature type="compositionally biased region" description="Polar residues" evidence="2">
    <location>
        <begin position="456"/>
        <end position="470"/>
    </location>
</feature>
<feature type="compositionally biased region" description="Basic and acidic residues" evidence="2">
    <location>
        <begin position="178"/>
        <end position="192"/>
    </location>
</feature>
<sequence>MMSNSSDDGQIDEQQLKSYVLFNDPDIIVKKAETSAIAALKNQQENLRLKQQQQHQQQKFVNDISNNTDVKNIGSLFNCCRVQSYPFTFITAVKKKLALAAQHDCARTGLLNSIYNNETLIHSELFNRNGEQLSNKYENIIGQMDFIKPLKVPDLKISPKTLDYSSRESSLQRNVSQKNEKSSMKSNSSERAHRKLDFSLSSHGSSAGTFITKDEKLSKLQHQSSAFVGGLVTKKKEFTRDNSRERENRTKRIKKDDSNYTKGEGEMSQDYGKKMKNLKHIPRKDSVTSPDLTPVSKFITKNDRPVSSHRESDFVNQKKLKIKNVGSSNTRKDDERKPRSSSYSMKTSRDRSVENRGRTFNDSMSDRNVKISKYNENYQNNPIALKEHQHNKLLDKSKPSTSKIHHTTSVNALEISDDVDINSKSSSIDGSSIYTELSSQLLKAKNERLLKNSQMSLQSLTKSSKSPDNSRFTDKIRHSDVLSSLNVTSTTEDKTNEQKLLSKSNLSDELLLDPRRISFRDNSYSQQDEFCNLVTPDLNLIYRPVKRKDQRTLLTFNEPEKEVISATKYKPQRLTEVQNNDSIPMLHPTALHMQFQAELHLFDSYNESIRQVMDVENSLYNVKQDQEREKQQIQKLSTDEMKKQLLLHHNDETLANNTPKIIGEKEIDNEMVKDNSDNIDEMKEKKLSAISNIKMAAVHTQTANDMATQTDLPKLTRQNSDNRELSRQYPGITYSRGSSNNDLPQQLSSQSLNDELDDNVEDQLEEISLPNKTMRTMSEISLHETTSSIKTETGTEISISTCDVTCSFNKYLDLEMAQLIKDEKHMYDKIEMLFKSREKILNDRTRKLVKLEEQKRALRDTGQDSRISSVKKKQRALLLKLQQEKDEMNRLKELHKLASQERKLMLQKQRNMFNPQMSTKNILTKLKRSADCQSPRRLSGPMKGYDIRSNSSISSLIDSDKSQLDRSNFDQKNQLSDSGTKISDQCSKSDVEGTSNIQGIRSNKYPKLMEESTSNSSHVESPQKYEMKTRKFEEKMPKSDALLRLKTHHMELESKLFQARQENMNKLSLANAQDGKSESDTIVEELSKKSKIPRDRENLNLIKKSQYNLESMKGINNKRKGTKNLKGKSASNFLNENEMRFKSNIQNDDDIVKQNKHPKIVHGLLNVDENCPNSILEEINLNDSQNSLQALVKHSRAVKEKNYEILRDIANENEAKENILCDNHHDNGSVIGLNRDDGGNDLQQNLGNISTRSQVSTFTISRHSSGDSEKSYSRSVVIRSQDHQFKTPKKLEQILHAREAALATRRNCVEDWIAWHARLKAEESRVARMEEAAFKLVSATSNVLSCHDTTISSDASDVEGRVEALAEKLSERRAEMAKLKREARRQAKQRLKALEANLLNQIQKYDMTINEMRKKLDYKRGTKDDGKLAIEAKSIVDFKVPEIPIKRIQEIYRNSDLLRSRSESDLIINETNSEVIINNDNINQIQDYHSTSSLENKSIVDKQRRQNDKLIKNQSRSIESILQDAKNISSRRSDTEKVSYFSNNSSSLKDSKTLDSDSNKIISHSPSNSIGEEITSGEHAAFSKKIDFLQLNNKNLSDDINTLENDLKTLSEMMSRFSKKSEDKIKQTLNTNTSSNPTIESEKSTSKDITEDLIGASENDEIDEDISFQAPEFSAAIETCNSSQKNISQSILSHITNEITSNITLDEVNSNSRLTDKFNSEPKSKEISNVMEQSIISDHIKMSEINFDLTGAALEKSMQNLHKENEALSSDFNSLEGDIKSISKIISKMAENKRNSNSATDITQSVMPDLSRKLDNNSTIQQIDHAEEEKINSTEKISEYDAESSVITKSITEDIEEKLNSSNANEISQSQSQINDVEAEHSLNLISKSNSQDENAASDTQNISHDRSSNNLITSDSFEAPGVSNEMVASKIVDESLEPSENLSIIITEKDESPEKQYEYDISNNPPNIEDTLFIPDGESTHIHNEVDRLINDTTNIKHVDTDELDDILDIIEKENKQENEMKNILRQVPDELRLEIRDDNCISPSSNELNITADVEPVLQKLTEILQKVERNIAKRTNSRELDINPQQVLNKNIIESYNSETSNELNNTESPASSEEQNYHQTKNNNEEILVGDEFTKNSVISEINVIKDPEYEDISEESLEVSEILDKSISQKSSSHRSNKIPEKYEAIPKTDDVLRILDEISQQSTLQVLRQSNQHLQDVEVTVQVYGDISPGDFNKPDGDLALAQSKVMEESKITDVNDELKLDNVELFYNEPDVQLSVDKNEDLSSESSQDADTPRGVSEIDMDSPRDQNDSRLDIEILDDDLLADVTEKSDDSKVKFQPEGTITTSERDIEIMIDKLRASLEQPGLEVGEVDARLLRLEQLQIELQIKKLEAEEVSFYVREIPNKPPPPYTPPGVGSLSSPEPSPTLPRAVVPSNIEELTAFTEHATLIIYNAKQNNTDIMALEAPPEICQLNKDSNGIAKKDRKIYNTFLFDLCKETIAEVYRSEYEKPGPSWTKPNVKTKPAMKLPKTREELNDYVNKEVATLFGFKTKLQRENMVMRWGRKRRDRVDELLAREAQAEEDEWTKFHHDELAVKNELTVAILDTLIFETTNIVKAAYDKKQRIVI</sequence>
<feature type="compositionally biased region" description="Polar residues" evidence="2">
    <location>
        <begin position="735"/>
        <end position="748"/>
    </location>
</feature>
<feature type="region of interest" description="Disordered" evidence="2">
    <location>
        <begin position="166"/>
        <end position="192"/>
    </location>
</feature>
<dbReference type="GO" id="GO:0005813">
    <property type="term" value="C:centrosome"/>
    <property type="evidence" value="ECO:0007669"/>
    <property type="project" value="InterPro"/>
</dbReference>
<feature type="compositionally biased region" description="Polar residues" evidence="2">
    <location>
        <begin position="1561"/>
        <end position="1570"/>
    </location>
</feature>
<feature type="compositionally biased region" description="Basic and acidic residues" evidence="2">
    <location>
        <begin position="300"/>
        <end position="313"/>
    </location>
</feature>
<protein>
    <recommendedName>
        <fullName evidence="5">Centrosome-associated protein 350</fullName>
    </recommendedName>
</protein>
<feature type="compositionally biased region" description="Basic and acidic residues" evidence="2">
    <location>
        <begin position="958"/>
        <end position="969"/>
    </location>
</feature>
<feature type="compositionally biased region" description="Polar residues" evidence="2">
    <location>
        <begin position="702"/>
        <end position="719"/>
    </location>
</feature>
<dbReference type="PANTHER" id="PTHR13958:SF3">
    <property type="entry name" value="CAP-GLY DOMAIN-CONTAINING PROTEIN-RELATED"/>
    <property type="match status" value="1"/>
</dbReference>
<reference evidence="3" key="1">
    <citation type="journal article" date="2023" name="bioRxiv">
        <title>Scaffold-level genome assemblies of two parasitoid biocontrol wasps reveal the parthenogenesis mechanism and an associated novel virus.</title>
        <authorList>
            <person name="Inwood S."/>
            <person name="Skelly J."/>
            <person name="Guhlin J."/>
            <person name="Harrop T."/>
            <person name="Goldson S."/>
            <person name="Dearden P."/>
        </authorList>
    </citation>
    <scope>NUCLEOTIDE SEQUENCE</scope>
    <source>
        <strain evidence="3">Irish</strain>
        <tissue evidence="3">Whole body</tissue>
    </source>
</reference>
<feature type="compositionally biased region" description="Polar residues" evidence="2">
    <location>
        <begin position="166"/>
        <end position="175"/>
    </location>
</feature>
<feature type="compositionally biased region" description="Basic and acidic residues" evidence="2">
    <location>
        <begin position="1824"/>
        <end position="1839"/>
    </location>
</feature>
<feature type="compositionally biased region" description="Polar residues" evidence="2">
    <location>
        <begin position="1890"/>
        <end position="1917"/>
    </location>
</feature>
<feature type="region of interest" description="Disordered" evidence="2">
    <location>
        <begin position="238"/>
        <end position="368"/>
    </location>
</feature>
<dbReference type="EMBL" id="JAQQBS010001425">
    <property type="protein sequence ID" value="KAK0157925.1"/>
    <property type="molecule type" value="Genomic_DNA"/>
</dbReference>
<feature type="compositionally biased region" description="Basic and acidic residues" evidence="2">
    <location>
        <begin position="1549"/>
        <end position="1558"/>
    </location>
</feature>
<dbReference type="PANTHER" id="PTHR13958">
    <property type="entry name" value="CENTROSOME-ASSOCIATED PROTEIN 350"/>
    <property type="match status" value="1"/>
</dbReference>
<evidence type="ECO:0000313" key="4">
    <source>
        <dbReference type="Proteomes" id="UP001168990"/>
    </source>
</evidence>
<feature type="compositionally biased region" description="Polar residues" evidence="2">
    <location>
        <begin position="1011"/>
        <end position="1020"/>
    </location>
</feature>
<proteinExistence type="predicted"/>
<feature type="compositionally biased region" description="Low complexity" evidence="2">
    <location>
        <begin position="947"/>
        <end position="957"/>
    </location>
</feature>
<accession>A0AA39C5N6</accession>
<dbReference type="GO" id="GO:0034453">
    <property type="term" value="P:microtubule anchoring"/>
    <property type="evidence" value="ECO:0007669"/>
    <property type="project" value="InterPro"/>
</dbReference>
<evidence type="ECO:0000256" key="1">
    <source>
        <dbReference type="SAM" id="Coils"/>
    </source>
</evidence>
<feature type="compositionally biased region" description="Basic and acidic residues" evidence="2">
    <location>
        <begin position="1075"/>
        <end position="1089"/>
    </location>
</feature>
<feature type="compositionally biased region" description="Basic and acidic residues" evidence="2">
    <location>
        <begin position="1640"/>
        <end position="1649"/>
    </location>
</feature>
<organism evidence="3 4">
    <name type="scientific">Microctonus aethiopoides</name>
    <dbReference type="NCBI Taxonomy" id="144406"/>
    <lineage>
        <taxon>Eukaryota</taxon>
        <taxon>Metazoa</taxon>
        <taxon>Ecdysozoa</taxon>
        <taxon>Arthropoda</taxon>
        <taxon>Hexapoda</taxon>
        <taxon>Insecta</taxon>
        <taxon>Pterygota</taxon>
        <taxon>Neoptera</taxon>
        <taxon>Endopterygota</taxon>
        <taxon>Hymenoptera</taxon>
        <taxon>Apocrita</taxon>
        <taxon>Ichneumonoidea</taxon>
        <taxon>Braconidae</taxon>
        <taxon>Euphorinae</taxon>
        <taxon>Microctonus</taxon>
    </lineage>
</organism>
<comment type="caution">
    <text evidence="3">The sequence shown here is derived from an EMBL/GenBank/DDBJ whole genome shotgun (WGS) entry which is preliminary data.</text>
</comment>
<gene>
    <name evidence="3" type="ORF">PV328_011610</name>
</gene>
<keyword evidence="4" id="KW-1185">Reference proteome</keyword>
<feature type="compositionally biased region" description="Polar residues" evidence="2">
    <location>
        <begin position="970"/>
        <end position="1001"/>
    </location>
</feature>
<feature type="region of interest" description="Disordered" evidence="2">
    <location>
        <begin position="927"/>
        <end position="1026"/>
    </location>
</feature>
<feature type="coiled-coil region" evidence="1">
    <location>
        <begin position="30"/>
        <end position="57"/>
    </location>
</feature>
<feature type="region of interest" description="Disordered" evidence="2">
    <location>
        <begin position="2281"/>
        <end position="2317"/>
    </location>
</feature>
<feature type="region of interest" description="Disordered" evidence="2">
    <location>
        <begin position="1533"/>
        <end position="1572"/>
    </location>
</feature>
<name>A0AA39C5N6_9HYME</name>
<dbReference type="InterPro" id="IPR028750">
    <property type="entry name" value="CEP350/CC187"/>
</dbReference>
<feature type="compositionally biased region" description="Basic and acidic residues" evidence="2">
    <location>
        <begin position="347"/>
        <end position="368"/>
    </location>
</feature>
<feature type="coiled-coil region" evidence="1">
    <location>
        <begin position="841"/>
        <end position="901"/>
    </location>
</feature>
<feature type="region of interest" description="Disordered" evidence="2">
    <location>
        <begin position="1821"/>
        <end position="1844"/>
    </location>
</feature>
<feature type="compositionally biased region" description="Polar residues" evidence="2">
    <location>
        <begin position="1629"/>
        <end position="1639"/>
    </location>
</feature>
<evidence type="ECO:0000256" key="2">
    <source>
        <dbReference type="SAM" id="MobiDB-lite"/>
    </source>
</evidence>
<evidence type="ECO:0008006" key="5">
    <source>
        <dbReference type="Google" id="ProtNLM"/>
    </source>
</evidence>
<feature type="region of interest" description="Disordered" evidence="2">
    <location>
        <begin position="1070"/>
        <end position="1089"/>
    </location>
</feature>
<feature type="compositionally biased region" description="Basic and acidic residues" evidence="2">
    <location>
        <begin position="238"/>
        <end position="265"/>
    </location>
</feature>
<feature type="region of interest" description="Disordered" evidence="2">
    <location>
        <begin position="702"/>
        <end position="748"/>
    </location>
</feature>
<dbReference type="GO" id="GO:0008017">
    <property type="term" value="F:microtubule binding"/>
    <property type="evidence" value="ECO:0007669"/>
    <property type="project" value="InterPro"/>
</dbReference>
<keyword evidence="1" id="KW-0175">Coiled coil</keyword>
<feature type="compositionally biased region" description="Low complexity" evidence="2">
    <location>
        <begin position="2102"/>
        <end position="2112"/>
    </location>
</feature>
<feature type="region of interest" description="Disordered" evidence="2">
    <location>
        <begin position="1890"/>
        <end position="1918"/>
    </location>
</feature>
<feature type="region of interest" description="Disordered" evidence="2">
    <location>
        <begin position="2102"/>
        <end position="2121"/>
    </location>
</feature>
<feature type="region of interest" description="Disordered" evidence="2">
    <location>
        <begin position="456"/>
        <end position="475"/>
    </location>
</feature>
<feature type="coiled-coil region" evidence="1">
    <location>
        <begin position="1362"/>
        <end position="1415"/>
    </location>
</feature>